<organism evidence="7">
    <name type="scientific">Anathallis spiculifera</name>
    <dbReference type="NCBI Taxonomy" id="2848137"/>
    <lineage>
        <taxon>Eukaryota</taxon>
        <taxon>Viridiplantae</taxon>
        <taxon>Streptophyta</taxon>
        <taxon>Embryophyta</taxon>
        <taxon>Tracheophyta</taxon>
        <taxon>Spermatophyta</taxon>
        <taxon>Magnoliopsida</taxon>
        <taxon>Liliopsida</taxon>
        <taxon>Asparagales</taxon>
        <taxon>Orchidaceae</taxon>
        <taxon>Epidendroideae</taxon>
        <taxon>Epidendreae</taxon>
        <taxon>Pleurothallidinae</taxon>
        <taxon>Anathallis</taxon>
    </lineage>
</organism>
<geneLocation type="chloroplast" evidence="7"/>
<reference evidence="7" key="1">
    <citation type="journal article" date="2021" name="Phytotaxa">
        <title>An expanded concept of Madisonia including miscellaneous species of Pleurothallidinae (Orchidaceae): evidence from molecular analysis.</title>
        <authorList>
            <person name="Smidt E.D.C."/>
            <person name="Toscano De Brito A.L.V."/>
            <person name="Mauad A.V.S.R."/>
            <person name="Gutierrez Morales N."/>
        </authorList>
    </citation>
    <scope>NUCLEOTIDE SEQUENCE</scope>
</reference>
<dbReference type="EMBL" id="MW166887">
    <property type="protein sequence ID" value="QWS71091.1"/>
    <property type="molecule type" value="Genomic_DNA"/>
</dbReference>
<evidence type="ECO:0000256" key="5">
    <source>
        <dbReference type="RuleBase" id="RU004226"/>
    </source>
</evidence>
<accession>A0A8F2DE26</accession>
<comment type="subcellular location">
    <subcellularLocation>
        <location evidence="1">Plastid</location>
        <location evidence="1">Chloroplast</location>
    </subcellularLocation>
</comment>
<dbReference type="InterPro" id="IPR024942">
    <property type="entry name" value="Maturase_MatK_N"/>
</dbReference>
<comment type="similarity">
    <text evidence="2">Belongs to the intron maturase 2 family. MatK subfamily.</text>
</comment>
<evidence type="ECO:0000313" key="7">
    <source>
        <dbReference type="EMBL" id="QWS71091.1"/>
    </source>
</evidence>
<evidence type="ECO:0000256" key="1">
    <source>
        <dbReference type="ARBA" id="ARBA00004229"/>
    </source>
</evidence>
<gene>
    <name evidence="7" type="primary">matK</name>
</gene>
<comment type="function">
    <text evidence="5">Usually encoded in the trnK tRNA gene intron. Probably assists in splicing its own and other chloroplast group II introns.</text>
</comment>
<dbReference type="PANTHER" id="PTHR34811">
    <property type="entry name" value="MATURASE K"/>
    <property type="match status" value="1"/>
</dbReference>
<evidence type="ECO:0000256" key="2">
    <source>
        <dbReference type="ARBA" id="ARBA00006621"/>
    </source>
</evidence>
<feature type="domain" description="Maturase MatK N-terminal" evidence="6">
    <location>
        <begin position="13"/>
        <end position="67"/>
    </location>
</feature>
<evidence type="ECO:0000256" key="4">
    <source>
        <dbReference type="ARBA" id="ARBA00022664"/>
    </source>
</evidence>
<keyword evidence="3 5" id="KW-0150">Chloroplast</keyword>
<sequence length="67" mass="8206">MYFNGRITRIFRLKKDRFRQQNFLYPLLLQESIYSLAHYHSLNSFLFYEPVEILGYDKKSSLVLVKR</sequence>
<evidence type="ECO:0000259" key="6">
    <source>
        <dbReference type="Pfam" id="PF01824"/>
    </source>
</evidence>
<keyword evidence="5 7" id="KW-0934">Plastid</keyword>
<dbReference type="AlphaFoldDB" id="A0A8F2DE26"/>
<dbReference type="PANTHER" id="PTHR34811:SF1">
    <property type="entry name" value="MATURASE K"/>
    <property type="match status" value="1"/>
</dbReference>
<proteinExistence type="inferred from homology"/>
<name>A0A8F2DE26_9ASPA</name>
<evidence type="ECO:0000256" key="3">
    <source>
        <dbReference type="ARBA" id="ARBA00022528"/>
    </source>
</evidence>
<protein>
    <submittedName>
        <fullName evidence="7">Truncated maturase K</fullName>
    </submittedName>
</protein>
<dbReference type="GO" id="GO:0006397">
    <property type="term" value="P:mRNA processing"/>
    <property type="evidence" value="ECO:0007669"/>
    <property type="project" value="UniProtKB-KW"/>
</dbReference>
<keyword evidence="4" id="KW-0507">mRNA processing</keyword>
<dbReference type="GO" id="GO:0009507">
    <property type="term" value="C:chloroplast"/>
    <property type="evidence" value="ECO:0007669"/>
    <property type="project" value="UniProtKB-SubCell"/>
</dbReference>
<dbReference type="InterPro" id="IPR002866">
    <property type="entry name" value="Maturase_MatK"/>
</dbReference>
<dbReference type="Pfam" id="PF01824">
    <property type="entry name" value="MatK_N"/>
    <property type="match status" value="1"/>
</dbReference>